<dbReference type="RefSeq" id="WP_197659888.1">
    <property type="nucleotide sequence ID" value="NZ_JAEAGR010000002.1"/>
</dbReference>
<proteinExistence type="predicted"/>
<dbReference type="Proteomes" id="UP000623269">
    <property type="component" value="Unassembled WGS sequence"/>
</dbReference>
<dbReference type="AlphaFoldDB" id="A0A8J7L1Z6"/>
<protein>
    <submittedName>
        <fullName evidence="2">DUF3343 domain-containing protein</fullName>
    </submittedName>
</protein>
<dbReference type="InterPro" id="IPR021778">
    <property type="entry name" value="Se/S_carrier-like"/>
</dbReference>
<comment type="caution">
    <text evidence="2">The sequence shown here is derived from an EMBL/GenBank/DDBJ whole genome shotgun (WGS) entry which is preliminary data.</text>
</comment>
<dbReference type="EMBL" id="JAEAGR010000002">
    <property type="protein sequence ID" value="MBH1939653.1"/>
    <property type="molecule type" value="Genomic_DNA"/>
</dbReference>
<accession>A0A8J7L1Z6</accession>
<evidence type="ECO:0000313" key="3">
    <source>
        <dbReference type="Proteomes" id="UP000623269"/>
    </source>
</evidence>
<gene>
    <name evidence="2" type="ORF">I5677_01945</name>
</gene>
<organism evidence="2 3">
    <name type="scientific">Mobilitalea sibirica</name>
    <dbReference type="NCBI Taxonomy" id="1462919"/>
    <lineage>
        <taxon>Bacteria</taxon>
        <taxon>Bacillati</taxon>
        <taxon>Bacillota</taxon>
        <taxon>Clostridia</taxon>
        <taxon>Lachnospirales</taxon>
        <taxon>Lachnospiraceae</taxon>
        <taxon>Mobilitalea</taxon>
    </lineage>
</organism>
<dbReference type="Pfam" id="PF11823">
    <property type="entry name" value="Se_S_carrier"/>
    <property type="match status" value="1"/>
</dbReference>
<reference evidence="2" key="1">
    <citation type="submission" date="2020-12" db="EMBL/GenBank/DDBJ databases">
        <title>M. sibirica DSM 26468T genome.</title>
        <authorList>
            <person name="Thieme N."/>
            <person name="Rettenmaier R."/>
            <person name="Zverlov V."/>
            <person name="Liebl W."/>
        </authorList>
    </citation>
    <scope>NUCLEOTIDE SEQUENCE</scope>
    <source>
        <strain evidence="2">DSM 26468</strain>
    </source>
</reference>
<keyword evidence="3" id="KW-1185">Reference proteome</keyword>
<sequence length="76" mass="8561">MSEHQYTILLVYSSSYAVRAEKILRKEGIDTKMIPIPRHISSNCGVCVRIHTDDVNDALEVLDNSNLPLDGVYNLD</sequence>
<feature type="domain" description="Putative Se/S carrier protein-like" evidence="1">
    <location>
        <begin position="7"/>
        <end position="73"/>
    </location>
</feature>
<evidence type="ECO:0000313" key="2">
    <source>
        <dbReference type="EMBL" id="MBH1939653.1"/>
    </source>
</evidence>
<name>A0A8J7L1Z6_9FIRM</name>
<evidence type="ECO:0000259" key="1">
    <source>
        <dbReference type="Pfam" id="PF11823"/>
    </source>
</evidence>